<dbReference type="EMBL" id="JAEEFW010000001">
    <property type="protein sequence ID" value="MBU4631477.1"/>
    <property type="molecule type" value="Genomic_DNA"/>
</dbReference>
<evidence type="ECO:0000313" key="4">
    <source>
        <dbReference type="Proteomes" id="UP000787568"/>
    </source>
</evidence>
<feature type="region of interest" description="Disordered" evidence="1">
    <location>
        <begin position="232"/>
        <end position="262"/>
    </location>
</feature>
<evidence type="ECO:0000256" key="2">
    <source>
        <dbReference type="SAM" id="SignalP"/>
    </source>
</evidence>
<comment type="caution">
    <text evidence="3">The sequence shown here is derived from an EMBL/GenBank/DDBJ whole genome shotgun (WGS) entry which is preliminary data.</text>
</comment>
<dbReference type="Pfam" id="PF10670">
    <property type="entry name" value="DUF4198"/>
    <property type="match status" value="1"/>
</dbReference>
<feature type="signal peptide" evidence="2">
    <location>
        <begin position="1"/>
        <end position="23"/>
    </location>
</feature>
<evidence type="ECO:0000313" key="3">
    <source>
        <dbReference type="EMBL" id="MBU4631477.1"/>
    </source>
</evidence>
<keyword evidence="2" id="KW-0732">Signal</keyword>
<name>A0AAJ1E0U0_9PSED</name>
<dbReference type="InterPro" id="IPR019613">
    <property type="entry name" value="DUF4198"/>
</dbReference>
<sequence>MRMSTANTLIGLGALMLASGTQAHQIWYEHTPGQPLTLYYGEYDKNMLEVTPGGLDRFRQLKGWSAANPLPAPALGLSLGLQRQSFSVGHQPRADESLLAQDSQYPLFDLHEGGKTLKTHWTPATRWVGDLRARQPELALDIVPTGVAAAGKAQFQVFYELKPLAAQEVILETGSGEVFTQTSDQDGKVSFALPWQGTYVVAAEYKDRTPGTRQGPDSQVEAYDLKSFSSTLSFHQPQGKPPLPRAPATLPASEVARLKKQS</sequence>
<dbReference type="AlphaFoldDB" id="A0AAJ1E0U0"/>
<organism evidence="3 4">
    <name type="scientific">Pseudomonas chlororaphis subsp. aurantiaca</name>
    <dbReference type="NCBI Taxonomy" id="86192"/>
    <lineage>
        <taxon>Bacteria</taxon>
        <taxon>Pseudomonadati</taxon>
        <taxon>Pseudomonadota</taxon>
        <taxon>Gammaproteobacteria</taxon>
        <taxon>Pseudomonadales</taxon>
        <taxon>Pseudomonadaceae</taxon>
        <taxon>Pseudomonas</taxon>
    </lineage>
</organism>
<dbReference type="Proteomes" id="UP000787568">
    <property type="component" value="Unassembled WGS sequence"/>
</dbReference>
<proteinExistence type="predicted"/>
<accession>A0AAJ1E0U0</accession>
<feature type="chain" id="PRO_5042531056" evidence="2">
    <location>
        <begin position="24"/>
        <end position="262"/>
    </location>
</feature>
<evidence type="ECO:0000256" key="1">
    <source>
        <dbReference type="SAM" id="MobiDB-lite"/>
    </source>
</evidence>
<gene>
    <name evidence="3" type="ORF">I8747_01495</name>
</gene>
<protein>
    <submittedName>
        <fullName evidence="3">DUF4198 domain-containing protein</fullName>
    </submittedName>
</protein>
<reference evidence="3" key="1">
    <citation type="submission" date="2020-12" db="EMBL/GenBank/DDBJ databases">
        <title>Generalized mutagenesis with transposon Tn5. A laboratory procedure for the identification of genes responsible for a bacterial phenotype and its regulation, illustrated with phenazine production in Pseudomonas chlororaphis.</title>
        <authorList>
            <person name="Muzio F."/>
            <person name="Sobrero P."/>
            <person name="Agaras B."/>
            <person name="Valverde C."/>
        </authorList>
    </citation>
    <scope>NUCLEOTIDE SEQUENCE</scope>
    <source>
        <strain evidence="3">SMMP3</strain>
    </source>
</reference>